<name>A0ACB5T6N6_AMBMO</name>
<proteinExistence type="predicted"/>
<evidence type="ECO:0000313" key="1">
    <source>
        <dbReference type="EMBL" id="GME82675.1"/>
    </source>
</evidence>
<organism evidence="1 2">
    <name type="scientific">Ambrosiozyma monospora</name>
    <name type="common">Yeast</name>
    <name type="synonym">Endomycopsis monosporus</name>
    <dbReference type="NCBI Taxonomy" id="43982"/>
    <lineage>
        <taxon>Eukaryota</taxon>
        <taxon>Fungi</taxon>
        <taxon>Dikarya</taxon>
        <taxon>Ascomycota</taxon>
        <taxon>Saccharomycotina</taxon>
        <taxon>Pichiomycetes</taxon>
        <taxon>Pichiales</taxon>
        <taxon>Pichiaceae</taxon>
        <taxon>Ambrosiozyma</taxon>
    </lineage>
</organism>
<sequence length="277" mass="30679">MAKISGKQIKLILFLTLDTLIFFSEVIIGYMTNSLALIADAFHVFNDMASLVVAIWAVHKCKNEPESPQYTFGWKRAEILGAFINSVSLLTLCLTLSIQAFQRLIEASDVSEPVLVLIVGCLGLFSNLIGMVLFHEHGHGHSHSHGSSSHAHTHGFVIDDEEDDDNRIQDLEMMPHCHSHSEDHHHHDDHDHHDHYRHYHHETSKETAVASSSSTSSLNTDDSDSITVIQSPLLNQAHKSNDESSTSSSPSSSISTSFSPSSVSSFMSWVTPWPTSE</sequence>
<reference evidence="1" key="1">
    <citation type="submission" date="2023-04" db="EMBL/GenBank/DDBJ databases">
        <title>Ambrosiozyma monospora NBRC 10751.</title>
        <authorList>
            <person name="Ichikawa N."/>
            <person name="Sato H."/>
            <person name="Tonouchi N."/>
        </authorList>
    </citation>
    <scope>NUCLEOTIDE SEQUENCE</scope>
    <source>
        <strain evidence="1">NBRC 10751</strain>
    </source>
</reference>
<accession>A0ACB5T6N6</accession>
<comment type="caution">
    <text evidence="1">The sequence shown here is derived from an EMBL/GenBank/DDBJ whole genome shotgun (WGS) entry which is preliminary data.</text>
</comment>
<dbReference type="Proteomes" id="UP001165064">
    <property type="component" value="Unassembled WGS sequence"/>
</dbReference>
<dbReference type="EMBL" id="BSXS01004269">
    <property type="protein sequence ID" value="GME82675.1"/>
    <property type="molecule type" value="Genomic_DNA"/>
</dbReference>
<protein>
    <submittedName>
        <fullName evidence="1">Unnamed protein product</fullName>
    </submittedName>
</protein>
<gene>
    <name evidence="1" type="ORF">Amon02_000568600</name>
</gene>
<keyword evidence="2" id="KW-1185">Reference proteome</keyword>
<evidence type="ECO:0000313" key="2">
    <source>
        <dbReference type="Proteomes" id="UP001165064"/>
    </source>
</evidence>